<evidence type="ECO:0000313" key="2">
    <source>
        <dbReference type="EMBL" id="KAG5572379.1"/>
    </source>
</evidence>
<reference evidence="2 3" key="1">
    <citation type="submission" date="2020-09" db="EMBL/GenBank/DDBJ databases">
        <title>De no assembly of potato wild relative species, Solanum commersonii.</title>
        <authorList>
            <person name="Cho K."/>
        </authorList>
    </citation>
    <scope>NUCLEOTIDE SEQUENCE [LARGE SCALE GENOMIC DNA]</scope>
    <source>
        <strain evidence="2">LZ3.2</strain>
        <tissue evidence="2">Leaf</tissue>
    </source>
</reference>
<dbReference type="Proteomes" id="UP000824120">
    <property type="component" value="Chromosome 12"/>
</dbReference>
<dbReference type="AlphaFoldDB" id="A0A9J5W9L7"/>
<dbReference type="SUPFAM" id="SSF52047">
    <property type="entry name" value="RNI-like"/>
    <property type="match status" value="1"/>
</dbReference>
<dbReference type="SUPFAM" id="SSF81383">
    <property type="entry name" value="F-box domain"/>
    <property type="match status" value="1"/>
</dbReference>
<evidence type="ECO:0000313" key="3">
    <source>
        <dbReference type="Proteomes" id="UP000824120"/>
    </source>
</evidence>
<dbReference type="OrthoDB" id="1305612at2759"/>
<dbReference type="InterPro" id="IPR055357">
    <property type="entry name" value="LRR_At1g61320_AtMIF1"/>
</dbReference>
<comment type="caution">
    <text evidence="2">The sequence shown here is derived from an EMBL/GenBank/DDBJ whole genome shotgun (WGS) entry which is preliminary data.</text>
</comment>
<proteinExistence type="predicted"/>
<evidence type="ECO:0000259" key="1">
    <source>
        <dbReference type="PROSITE" id="PS50181"/>
    </source>
</evidence>
<feature type="non-terminal residue" evidence="2">
    <location>
        <position position="1"/>
    </location>
</feature>
<dbReference type="InterPro" id="IPR036047">
    <property type="entry name" value="F-box-like_dom_sf"/>
</dbReference>
<dbReference type="InterPro" id="IPR001810">
    <property type="entry name" value="F-box_dom"/>
</dbReference>
<dbReference type="InterPro" id="IPR032675">
    <property type="entry name" value="LRR_dom_sf"/>
</dbReference>
<feature type="non-terminal residue" evidence="2">
    <location>
        <position position="386"/>
    </location>
</feature>
<sequence>DRLSQLPDEVIVSILSQLTIREAVQTSSLSTQWHYLWIYVTRLNFDVSQFITWKICHYLRLCRKEGMKHINLINNVLDFHKGAHLEHFTLSFPFHKHFKRVISKCLNFVSSKKKVEIFQLDLSLNKYKHRRYTFPFKFISSHRSNLSPFVSLKVLAFNNVDVDNRVVNFFIFNCPLLEKLSIHQSLLLTHLEIVGPSCFNLKDLELCHCINLDFIKIHNVNLVSFKYIGWKSDLFFENVTSVLTVDFKMTQAMICELVHTFTTYFTRLRTLSLEFGHMGMDFYFLDHALPKFNNLKVLVLKLSGMEDVSLLGITQLIEASPYLQKLHIELEWAKTTISKKKSYTEKVSPSTSQRTLEIFIIDPYKYDAQSRGRARRQLPGKIPKRV</sequence>
<accession>A0A9J5W9L7</accession>
<dbReference type="PROSITE" id="PS50181">
    <property type="entry name" value="FBOX"/>
    <property type="match status" value="1"/>
</dbReference>
<dbReference type="Pfam" id="PF00646">
    <property type="entry name" value="F-box"/>
    <property type="match status" value="1"/>
</dbReference>
<name>A0A9J5W9L7_SOLCO</name>
<dbReference type="Gene3D" id="1.20.1280.50">
    <property type="match status" value="1"/>
</dbReference>
<dbReference type="Pfam" id="PF23622">
    <property type="entry name" value="LRR_At1g61320_AtMIF1"/>
    <property type="match status" value="1"/>
</dbReference>
<protein>
    <recommendedName>
        <fullName evidence="1">F-box domain-containing protein</fullName>
    </recommendedName>
</protein>
<feature type="domain" description="F-box" evidence="1">
    <location>
        <begin position="1"/>
        <end position="36"/>
    </location>
</feature>
<dbReference type="InterPro" id="IPR053772">
    <property type="entry name" value="At1g61320/At1g61330-like"/>
</dbReference>
<keyword evidence="3" id="KW-1185">Reference proteome</keyword>
<gene>
    <name evidence="2" type="ORF">H5410_062145</name>
</gene>
<dbReference type="PANTHER" id="PTHR34145">
    <property type="entry name" value="OS02G0105600 PROTEIN"/>
    <property type="match status" value="1"/>
</dbReference>
<dbReference type="PANTHER" id="PTHR34145:SF68">
    <property type="entry name" value="FBD DOMAIN-CONTAINING PROTEIN"/>
    <property type="match status" value="1"/>
</dbReference>
<dbReference type="Gene3D" id="3.80.10.10">
    <property type="entry name" value="Ribonuclease Inhibitor"/>
    <property type="match status" value="1"/>
</dbReference>
<organism evidence="2 3">
    <name type="scientific">Solanum commersonii</name>
    <name type="common">Commerson's wild potato</name>
    <name type="synonym">Commerson's nightshade</name>
    <dbReference type="NCBI Taxonomy" id="4109"/>
    <lineage>
        <taxon>Eukaryota</taxon>
        <taxon>Viridiplantae</taxon>
        <taxon>Streptophyta</taxon>
        <taxon>Embryophyta</taxon>
        <taxon>Tracheophyta</taxon>
        <taxon>Spermatophyta</taxon>
        <taxon>Magnoliopsida</taxon>
        <taxon>eudicotyledons</taxon>
        <taxon>Gunneridae</taxon>
        <taxon>Pentapetalae</taxon>
        <taxon>asterids</taxon>
        <taxon>lamiids</taxon>
        <taxon>Solanales</taxon>
        <taxon>Solanaceae</taxon>
        <taxon>Solanoideae</taxon>
        <taxon>Solaneae</taxon>
        <taxon>Solanum</taxon>
    </lineage>
</organism>
<dbReference type="EMBL" id="JACXVP010000012">
    <property type="protein sequence ID" value="KAG5572379.1"/>
    <property type="molecule type" value="Genomic_DNA"/>
</dbReference>